<comment type="caution">
    <text evidence="3">The sequence shown here is derived from an EMBL/GenBank/DDBJ whole genome shotgun (WGS) entry which is preliminary data.</text>
</comment>
<organism evidence="3 4">
    <name type="scientific">Streptomyces xiangluensis</name>
    <dbReference type="NCBI Taxonomy" id="2665720"/>
    <lineage>
        <taxon>Bacteria</taxon>
        <taxon>Bacillati</taxon>
        <taxon>Actinomycetota</taxon>
        <taxon>Actinomycetes</taxon>
        <taxon>Kitasatosporales</taxon>
        <taxon>Streptomycetaceae</taxon>
        <taxon>Streptomyces</taxon>
    </lineage>
</organism>
<dbReference type="Pfam" id="PF00583">
    <property type="entry name" value="Acetyltransf_1"/>
    <property type="match status" value="1"/>
</dbReference>
<keyword evidence="3" id="KW-0012">Acyltransferase</keyword>
<dbReference type="GO" id="GO:0016746">
    <property type="term" value="F:acyltransferase activity"/>
    <property type="evidence" value="ECO:0007669"/>
    <property type="project" value="UniProtKB-KW"/>
</dbReference>
<protein>
    <submittedName>
        <fullName evidence="3">GNAT family N-acetyltransferase</fullName>
        <ecNumber evidence="3">2.3.1.-</ecNumber>
    </submittedName>
</protein>
<feature type="domain" description="N-acetyltransferase" evidence="2">
    <location>
        <begin position="41"/>
        <end position="256"/>
    </location>
</feature>
<dbReference type="EMBL" id="JBHSFG010000037">
    <property type="protein sequence ID" value="MFC4467333.1"/>
    <property type="molecule type" value="Genomic_DNA"/>
</dbReference>
<dbReference type="InterPro" id="IPR000182">
    <property type="entry name" value="GNAT_dom"/>
</dbReference>
<proteinExistence type="predicted"/>
<keyword evidence="4" id="KW-1185">Reference proteome</keyword>
<dbReference type="EC" id="2.3.1.-" evidence="3"/>
<dbReference type="PROSITE" id="PS51186">
    <property type="entry name" value="GNAT"/>
    <property type="match status" value="1"/>
</dbReference>
<feature type="region of interest" description="Disordered" evidence="1">
    <location>
        <begin position="1"/>
        <end position="42"/>
    </location>
</feature>
<sequence>MDVNRGASAPLCSALPAPDPSGSVDRIPPPRAPSRGGHPGCAVRPMEPEDLPFVVTEHRTHFPDGFFARLGPRFLTAYTGTYLTSPHARAYIAETDGLPVGFLVGVTDPAAHRHHVIHTHGRGLALRACAALLVRPGLALHFTRTRLARYARKLLPGRRQQAEETTAAAPRDGITAVLSHVVVLHRVRSLGLGSALVGRFTQDAATAGCARVSLVTAAGEEGAGRYYERLGWWYAGETRTPEGRPYATYEYRLPQGTAQ</sequence>
<evidence type="ECO:0000313" key="4">
    <source>
        <dbReference type="Proteomes" id="UP001596012"/>
    </source>
</evidence>
<gene>
    <name evidence="3" type="ORF">ACFPH6_22860</name>
</gene>
<dbReference type="InterPro" id="IPR016181">
    <property type="entry name" value="Acyl_CoA_acyltransferase"/>
</dbReference>
<dbReference type="Gene3D" id="3.40.630.30">
    <property type="match status" value="1"/>
</dbReference>
<dbReference type="Proteomes" id="UP001596012">
    <property type="component" value="Unassembled WGS sequence"/>
</dbReference>
<dbReference type="RefSeq" id="WP_386344578.1">
    <property type="nucleotide sequence ID" value="NZ_JBHSFG010000037.1"/>
</dbReference>
<keyword evidence="3" id="KW-0808">Transferase</keyword>
<name>A0ABV8YTM1_9ACTN</name>
<evidence type="ECO:0000313" key="3">
    <source>
        <dbReference type="EMBL" id="MFC4467333.1"/>
    </source>
</evidence>
<dbReference type="SUPFAM" id="SSF55729">
    <property type="entry name" value="Acyl-CoA N-acyltransferases (Nat)"/>
    <property type="match status" value="1"/>
</dbReference>
<reference evidence="4" key="1">
    <citation type="journal article" date="2019" name="Int. J. Syst. Evol. Microbiol.">
        <title>The Global Catalogue of Microorganisms (GCM) 10K type strain sequencing project: providing services to taxonomists for standard genome sequencing and annotation.</title>
        <authorList>
            <consortium name="The Broad Institute Genomics Platform"/>
            <consortium name="The Broad Institute Genome Sequencing Center for Infectious Disease"/>
            <person name="Wu L."/>
            <person name="Ma J."/>
        </authorList>
    </citation>
    <scope>NUCLEOTIDE SEQUENCE [LARGE SCALE GENOMIC DNA]</scope>
    <source>
        <strain evidence="4">DT43</strain>
    </source>
</reference>
<evidence type="ECO:0000259" key="2">
    <source>
        <dbReference type="PROSITE" id="PS51186"/>
    </source>
</evidence>
<accession>A0ABV8YTM1</accession>
<feature type="compositionally biased region" description="Low complexity" evidence="1">
    <location>
        <begin position="7"/>
        <end position="16"/>
    </location>
</feature>
<evidence type="ECO:0000256" key="1">
    <source>
        <dbReference type="SAM" id="MobiDB-lite"/>
    </source>
</evidence>